<dbReference type="SUPFAM" id="SSF54631">
    <property type="entry name" value="CBS-domain pair"/>
    <property type="match status" value="1"/>
</dbReference>
<keyword evidence="1 2" id="KW-0129">CBS domain</keyword>
<dbReference type="InterPro" id="IPR046342">
    <property type="entry name" value="CBS_dom_sf"/>
</dbReference>
<evidence type="ECO:0000256" key="1">
    <source>
        <dbReference type="ARBA" id="ARBA00023122"/>
    </source>
</evidence>
<dbReference type="PANTHER" id="PTHR43080:SF2">
    <property type="entry name" value="CBS DOMAIN-CONTAINING PROTEIN"/>
    <property type="match status" value="1"/>
</dbReference>
<dbReference type="CDD" id="cd04623">
    <property type="entry name" value="CBS_pair_bac_euk"/>
    <property type="match status" value="1"/>
</dbReference>
<keyword evidence="5" id="KW-1185">Reference proteome</keyword>
<dbReference type="AlphaFoldDB" id="A0A1I5QID2"/>
<dbReference type="Pfam" id="PF00571">
    <property type="entry name" value="CBS"/>
    <property type="match status" value="2"/>
</dbReference>
<dbReference type="InterPro" id="IPR044725">
    <property type="entry name" value="CBSX3_CBS_dom"/>
</dbReference>
<dbReference type="PANTHER" id="PTHR43080">
    <property type="entry name" value="CBS DOMAIN-CONTAINING PROTEIN CBSX3, MITOCHONDRIAL"/>
    <property type="match status" value="1"/>
</dbReference>
<name>A0A1I5QID2_9BACT</name>
<dbReference type="RefSeq" id="WP_092014263.1">
    <property type="nucleotide sequence ID" value="NZ_FOXH01000003.1"/>
</dbReference>
<evidence type="ECO:0000259" key="3">
    <source>
        <dbReference type="PROSITE" id="PS51371"/>
    </source>
</evidence>
<protein>
    <submittedName>
        <fullName evidence="4">CBS domain-containing protein</fullName>
    </submittedName>
</protein>
<dbReference type="PROSITE" id="PS51371">
    <property type="entry name" value="CBS"/>
    <property type="match status" value="2"/>
</dbReference>
<evidence type="ECO:0000256" key="2">
    <source>
        <dbReference type="PROSITE-ProRule" id="PRU00703"/>
    </source>
</evidence>
<dbReference type="InterPro" id="IPR000644">
    <property type="entry name" value="CBS_dom"/>
</dbReference>
<organism evidence="4 5">
    <name type="scientific">Pseudarcicella hirudinis</name>
    <dbReference type="NCBI Taxonomy" id="1079859"/>
    <lineage>
        <taxon>Bacteria</taxon>
        <taxon>Pseudomonadati</taxon>
        <taxon>Bacteroidota</taxon>
        <taxon>Cytophagia</taxon>
        <taxon>Cytophagales</taxon>
        <taxon>Flectobacillaceae</taxon>
        <taxon>Pseudarcicella</taxon>
    </lineage>
</organism>
<dbReference type="OrthoDB" id="9802114at2"/>
<proteinExistence type="predicted"/>
<sequence length="144" mass="16177">MKKVSNLIQGKGSTVTTIEATKTVYEALEVMVENNIGAIIVLHEGEYIGLLTERDYARKVILKGKHSQETLVGDIMQNNPPNVTFNDTIEKCMEIMSDKHIRYLPVVTEKEVKGLVSMGDLVRFIIEDQKHTIENLQNYISGAV</sequence>
<evidence type="ECO:0000313" key="4">
    <source>
        <dbReference type="EMBL" id="SFP46019.1"/>
    </source>
</evidence>
<feature type="domain" description="CBS" evidence="3">
    <location>
        <begin position="7"/>
        <end position="69"/>
    </location>
</feature>
<reference evidence="4 5" key="1">
    <citation type="submission" date="2016-10" db="EMBL/GenBank/DDBJ databases">
        <authorList>
            <person name="de Groot N.N."/>
        </authorList>
    </citation>
    <scope>NUCLEOTIDE SEQUENCE [LARGE SCALE GENOMIC DNA]</scope>
    <source>
        <strain evidence="5">E92,LMG 26720,CCM 7988</strain>
    </source>
</reference>
<feature type="domain" description="CBS" evidence="3">
    <location>
        <begin position="76"/>
        <end position="133"/>
    </location>
</feature>
<gene>
    <name evidence="4" type="ORF">SAMN04515674_103216</name>
</gene>
<dbReference type="STRING" id="1079859.SAMN04515674_103216"/>
<accession>A0A1I5QID2</accession>
<dbReference type="InterPro" id="IPR051257">
    <property type="entry name" value="Diverse_CBS-Domain"/>
</dbReference>
<evidence type="ECO:0000313" key="5">
    <source>
        <dbReference type="Proteomes" id="UP000199306"/>
    </source>
</evidence>
<dbReference type="Proteomes" id="UP000199306">
    <property type="component" value="Unassembled WGS sequence"/>
</dbReference>
<dbReference type="SMART" id="SM00116">
    <property type="entry name" value="CBS"/>
    <property type="match status" value="2"/>
</dbReference>
<dbReference type="Gene3D" id="3.10.580.10">
    <property type="entry name" value="CBS-domain"/>
    <property type="match status" value="1"/>
</dbReference>
<dbReference type="EMBL" id="FOXH01000003">
    <property type="protein sequence ID" value="SFP46019.1"/>
    <property type="molecule type" value="Genomic_DNA"/>
</dbReference>